<proteinExistence type="predicted"/>
<evidence type="ECO:0000313" key="2">
    <source>
        <dbReference type="Proteomes" id="UP000887566"/>
    </source>
</evidence>
<feature type="region of interest" description="Disordered" evidence="1">
    <location>
        <begin position="1"/>
        <end position="25"/>
    </location>
</feature>
<name>A0A914WFW8_9BILA</name>
<dbReference type="AlphaFoldDB" id="A0A914WFW8"/>
<dbReference type="Proteomes" id="UP000887566">
    <property type="component" value="Unplaced"/>
</dbReference>
<organism evidence="2 3">
    <name type="scientific">Plectus sambesii</name>
    <dbReference type="NCBI Taxonomy" id="2011161"/>
    <lineage>
        <taxon>Eukaryota</taxon>
        <taxon>Metazoa</taxon>
        <taxon>Ecdysozoa</taxon>
        <taxon>Nematoda</taxon>
        <taxon>Chromadorea</taxon>
        <taxon>Plectida</taxon>
        <taxon>Plectina</taxon>
        <taxon>Plectoidea</taxon>
        <taxon>Plectidae</taxon>
        <taxon>Plectus</taxon>
    </lineage>
</organism>
<keyword evidence="2" id="KW-1185">Reference proteome</keyword>
<reference evidence="3" key="1">
    <citation type="submission" date="2022-11" db="UniProtKB">
        <authorList>
            <consortium name="WormBaseParasite"/>
        </authorList>
    </citation>
    <scope>IDENTIFICATION</scope>
</reference>
<sequence length="150" mass="16910">MKGMEQGRCQRVREPTAFGRPDDERGGHSFVDQTPYCLCNANHGPDGQLNDAYRPNLCDLRADRRRQSIPRVFDRNQAYCSWIGLALEFGCVYASRHLHVQSPAPPCEPPQLAVAVSPADRTPSSHRVMRWIEAPLATVGWPLLLWLCGR</sequence>
<evidence type="ECO:0000256" key="1">
    <source>
        <dbReference type="SAM" id="MobiDB-lite"/>
    </source>
</evidence>
<accession>A0A914WFW8</accession>
<protein>
    <submittedName>
        <fullName evidence="3">Uncharacterized protein</fullName>
    </submittedName>
</protein>
<dbReference type="WBParaSite" id="PSAMB.scaffold391size53556.g5432.t1">
    <property type="protein sequence ID" value="PSAMB.scaffold391size53556.g5432.t1"/>
    <property type="gene ID" value="PSAMB.scaffold391size53556.g5432"/>
</dbReference>
<evidence type="ECO:0000313" key="3">
    <source>
        <dbReference type="WBParaSite" id="PSAMB.scaffold391size53556.g5432.t1"/>
    </source>
</evidence>